<evidence type="ECO:0000313" key="2">
    <source>
        <dbReference type="Proteomes" id="UP000266172"/>
    </source>
</evidence>
<name>A0A395VD92_9FIRM</name>
<reference evidence="1 2" key="1">
    <citation type="submission" date="2018-08" db="EMBL/GenBank/DDBJ databases">
        <title>A genome reference for cultivated species of the human gut microbiota.</title>
        <authorList>
            <person name="Zou Y."/>
            <person name="Xue W."/>
            <person name="Luo G."/>
        </authorList>
    </citation>
    <scope>NUCLEOTIDE SEQUENCE [LARGE SCALE GENOMIC DNA]</scope>
    <source>
        <strain evidence="1 2">AF22-12AC</strain>
    </source>
</reference>
<organism evidence="1 2">
    <name type="scientific">Roseburia hominis</name>
    <dbReference type="NCBI Taxonomy" id="301301"/>
    <lineage>
        <taxon>Bacteria</taxon>
        <taxon>Bacillati</taxon>
        <taxon>Bacillota</taxon>
        <taxon>Clostridia</taxon>
        <taxon>Lachnospirales</taxon>
        <taxon>Lachnospiraceae</taxon>
        <taxon>Roseburia</taxon>
    </lineage>
</organism>
<dbReference type="Proteomes" id="UP000266172">
    <property type="component" value="Unassembled WGS sequence"/>
</dbReference>
<dbReference type="AlphaFoldDB" id="A0A395VD92"/>
<proteinExistence type="predicted"/>
<comment type="caution">
    <text evidence="1">The sequence shown here is derived from an EMBL/GenBank/DDBJ whole genome shotgun (WGS) entry which is preliminary data.</text>
</comment>
<gene>
    <name evidence="1" type="ORF">DWX93_01430</name>
</gene>
<sequence>MLPRALHVKLHSIRYKTSIAVKAVSLQPHLLYNIEIEKATTETGKNNKNAKRTKKKERNIDNITKLCKITY</sequence>
<dbReference type="EMBL" id="QRVL01000001">
    <property type="protein sequence ID" value="RGS42029.1"/>
    <property type="molecule type" value="Genomic_DNA"/>
</dbReference>
<protein>
    <submittedName>
        <fullName evidence="1">Uncharacterized protein</fullName>
    </submittedName>
</protein>
<evidence type="ECO:0000313" key="1">
    <source>
        <dbReference type="EMBL" id="RGS42029.1"/>
    </source>
</evidence>
<accession>A0A395VD92</accession>